<gene>
    <name evidence="5" type="ORF">ACFQV2_20140</name>
</gene>
<feature type="region of interest" description="Disordered" evidence="3">
    <location>
        <begin position="1"/>
        <end position="35"/>
    </location>
</feature>
<dbReference type="InterPro" id="IPR008979">
    <property type="entry name" value="Galactose-bd-like_sf"/>
</dbReference>
<reference evidence="6" key="1">
    <citation type="journal article" date="2019" name="Int. J. Syst. Evol. Microbiol.">
        <title>The Global Catalogue of Microorganisms (GCM) 10K type strain sequencing project: providing services to taxonomists for standard genome sequencing and annotation.</title>
        <authorList>
            <consortium name="The Broad Institute Genomics Platform"/>
            <consortium name="The Broad Institute Genome Sequencing Center for Infectious Disease"/>
            <person name="Wu L."/>
            <person name="Ma J."/>
        </authorList>
    </citation>
    <scope>NUCLEOTIDE SEQUENCE [LARGE SCALE GENOMIC DNA]</scope>
    <source>
        <strain evidence="6">JCM 17695</strain>
    </source>
</reference>
<evidence type="ECO:0000313" key="6">
    <source>
        <dbReference type="Proteomes" id="UP001596512"/>
    </source>
</evidence>
<dbReference type="SUPFAM" id="SSF49785">
    <property type="entry name" value="Galactose-binding domain-like"/>
    <property type="match status" value="1"/>
</dbReference>
<comment type="caution">
    <text evidence="5">The sequence shown here is derived from an EMBL/GenBank/DDBJ whole genome shotgun (WGS) entry which is preliminary data.</text>
</comment>
<evidence type="ECO:0000259" key="4">
    <source>
        <dbReference type="PROSITE" id="PS51829"/>
    </source>
</evidence>
<name>A0ABW2TNV0_9PSEU</name>
<sequence>MVPAAGERADGTWTLRVGDNGPGDTGVLSGWSVTV</sequence>
<accession>A0ABW2TNV0</accession>
<evidence type="ECO:0000313" key="5">
    <source>
        <dbReference type="EMBL" id="MFC7615462.1"/>
    </source>
</evidence>
<organism evidence="5 6">
    <name type="scientific">Actinokineospora soli</name>
    <dbReference type="NCBI Taxonomy" id="1048753"/>
    <lineage>
        <taxon>Bacteria</taxon>
        <taxon>Bacillati</taxon>
        <taxon>Actinomycetota</taxon>
        <taxon>Actinomycetes</taxon>
        <taxon>Pseudonocardiales</taxon>
        <taxon>Pseudonocardiaceae</taxon>
        <taxon>Actinokineospora</taxon>
    </lineage>
</organism>
<dbReference type="Pfam" id="PF01483">
    <property type="entry name" value="P_proprotein"/>
    <property type="match status" value="1"/>
</dbReference>
<evidence type="ECO:0000256" key="1">
    <source>
        <dbReference type="ARBA" id="ARBA00022670"/>
    </source>
</evidence>
<evidence type="ECO:0000256" key="3">
    <source>
        <dbReference type="SAM" id="MobiDB-lite"/>
    </source>
</evidence>
<feature type="domain" description="P/Homo B" evidence="4">
    <location>
        <begin position="1"/>
        <end position="35"/>
    </location>
</feature>
<protein>
    <submittedName>
        <fullName evidence="5">Proprotein convertase P-domain-containing protein</fullName>
    </submittedName>
</protein>
<evidence type="ECO:0000256" key="2">
    <source>
        <dbReference type="ARBA" id="ARBA00022801"/>
    </source>
</evidence>
<dbReference type="Gene3D" id="2.60.120.260">
    <property type="entry name" value="Galactose-binding domain-like"/>
    <property type="match status" value="1"/>
</dbReference>
<dbReference type="EMBL" id="JBHTEY010000004">
    <property type="protein sequence ID" value="MFC7615462.1"/>
    <property type="molecule type" value="Genomic_DNA"/>
</dbReference>
<dbReference type="Proteomes" id="UP001596512">
    <property type="component" value="Unassembled WGS sequence"/>
</dbReference>
<dbReference type="InterPro" id="IPR002884">
    <property type="entry name" value="P_dom"/>
</dbReference>
<keyword evidence="6" id="KW-1185">Reference proteome</keyword>
<keyword evidence="2" id="KW-0378">Hydrolase</keyword>
<keyword evidence="1" id="KW-0645">Protease</keyword>
<proteinExistence type="predicted"/>
<dbReference type="PROSITE" id="PS51829">
    <property type="entry name" value="P_HOMO_B"/>
    <property type="match status" value="1"/>
</dbReference>